<dbReference type="InterPro" id="IPR029000">
    <property type="entry name" value="Cyclophilin-like_dom_sf"/>
</dbReference>
<dbReference type="AlphaFoldDB" id="A0A382TFF0"/>
<reference evidence="2" key="1">
    <citation type="submission" date="2018-05" db="EMBL/GenBank/DDBJ databases">
        <authorList>
            <person name="Lanie J.A."/>
            <person name="Ng W.-L."/>
            <person name="Kazmierczak K.M."/>
            <person name="Andrzejewski T.M."/>
            <person name="Davidsen T.M."/>
            <person name="Wayne K.J."/>
            <person name="Tettelin H."/>
            <person name="Glass J.I."/>
            <person name="Rusch D."/>
            <person name="Podicherti R."/>
            <person name="Tsui H.-C.T."/>
            <person name="Winkler M.E."/>
        </authorList>
    </citation>
    <scope>NUCLEOTIDE SEQUENCE</scope>
</reference>
<dbReference type="Gene3D" id="2.40.100.20">
    <property type="match status" value="1"/>
</dbReference>
<evidence type="ECO:0000259" key="1">
    <source>
        <dbReference type="Pfam" id="PF04126"/>
    </source>
</evidence>
<dbReference type="Pfam" id="PF04126">
    <property type="entry name" value="Cyclophil_like"/>
    <property type="match status" value="1"/>
</dbReference>
<gene>
    <name evidence="2" type="ORF">METZ01_LOCUS373557</name>
</gene>
<dbReference type="InterPro" id="IPR025658">
    <property type="entry name" value="Cyclophilin_TM1367"/>
</dbReference>
<sequence length="137" mass="15091">MFQQLETRAEITLMRIRISWPAGQAHAWLEDTPTVCRLLEALPITARANTWGEEVYFDTGVDSELEPDARQVVDPGTVCFWVEGKALALPYGPTPASHGDECRLVSEVNLLGKLEEEANVLASVGAGDEIRVERINA</sequence>
<protein>
    <recommendedName>
        <fullName evidence="1">Cyclophilin TM1367-like domain-containing protein</fullName>
    </recommendedName>
</protein>
<accession>A0A382TFF0</accession>
<dbReference type="EMBL" id="UINC01136132">
    <property type="protein sequence ID" value="SVD20703.1"/>
    <property type="molecule type" value="Genomic_DNA"/>
</dbReference>
<evidence type="ECO:0000313" key="2">
    <source>
        <dbReference type="EMBL" id="SVD20703.1"/>
    </source>
</evidence>
<name>A0A382TFF0_9ZZZZ</name>
<dbReference type="SUPFAM" id="SSF50891">
    <property type="entry name" value="Cyclophilin-like"/>
    <property type="match status" value="1"/>
</dbReference>
<organism evidence="2">
    <name type="scientific">marine metagenome</name>
    <dbReference type="NCBI Taxonomy" id="408172"/>
    <lineage>
        <taxon>unclassified sequences</taxon>
        <taxon>metagenomes</taxon>
        <taxon>ecological metagenomes</taxon>
    </lineage>
</organism>
<proteinExistence type="predicted"/>
<feature type="domain" description="Cyclophilin TM1367-like" evidence="1">
    <location>
        <begin position="14"/>
        <end position="133"/>
    </location>
</feature>